<organism evidence="2 3">
    <name type="scientific">Streptomyces flaveus</name>
    <dbReference type="NCBI Taxonomy" id="66370"/>
    <lineage>
        <taxon>Bacteria</taxon>
        <taxon>Bacillati</taxon>
        <taxon>Actinomycetota</taxon>
        <taxon>Actinomycetes</taxon>
        <taxon>Kitasatosporales</taxon>
        <taxon>Streptomycetaceae</taxon>
        <taxon>Streptomyces</taxon>
        <taxon>Streptomyces aurantiacus group</taxon>
    </lineage>
</organism>
<dbReference type="AlphaFoldDB" id="A0A917R0L5"/>
<reference evidence="2" key="2">
    <citation type="submission" date="2020-09" db="EMBL/GenBank/DDBJ databases">
        <authorList>
            <person name="Sun Q."/>
            <person name="Ohkuma M."/>
        </authorList>
    </citation>
    <scope>NUCLEOTIDE SEQUENCE</scope>
    <source>
        <strain evidence="2">JCM 3035</strain>
    </source>
</reference>
<reference evidence="2" key="1">
    <citation type="journal article" date="2014" name="Int. J. Syst. Evol. Microbiol.">
        <title>Complete genome sequence of Corynebacterium casei LMG S-19264T (=DSM 44701T), isolated from a smear-ripened cheese.</title>
        <authorList>
            <consortium name="US DOE Joint Genome Institute (JGI-PGF)"/>
            <person name="Walter F."/>
            <person name="Albersmeier A."/>
            <person name="Kalinowski J."/>
            <person name="Ruckert C."/>
        </authorList>
    </citation>
    <scope>NUCLEOTIDE SEQUENCE</scope>
    <source>
        <strain evidence="2">JCM 3035</strain>
    </source>
</reference>
<feature type="region of interest" description="Disordered" evidence="1">
    <location>
        <begin position="1"/>
        <end position="59"/>
    </location>
</feature>
<evidence type="ECO:0000256" key="1">
    <source>
        <dbReference type="SAM" id="MobiDB-lite"/>
    </source>
</evidence>
<evidence type="ECO:0000313" key="3">
    <source>
        <dbReference type="Proteomes" id="UP000637788"/>
    </source>
</evidence>
<sequence>MAGTTVGSAGGYGVRVPGYAPLKGGRRPSFKGRGELRDQPPPACSRITNPARSAHVHAK</sequence>
<keyword evidence="3" id="KW-1185">Reference proteome</keyword>
<comment type="caution">
    <text evidence="2">The sequence shown here is derived from an EMBL/GenBank/DDBJ whole genome shotgun (WGS) entry which is preliminary data.</text>
</comment>
<accession>A0A917R0L5</accession>
<dbReference type="Proteomes" id="UP000637788">
    <property type="component" value="Unassembled WGS sequence"/>
</dbReference>
<gene>
    <name evidence="2" type="ORF">GCM10010094_46250</name>
</gene>
<dbReference type="EMBL" id="BMPQ01000011">
    <property type="protein sequence ID" value="GGK79733.1"/>
    <property type="molecule type" value="Genomic_DNA"/>
</dbReference>
<protein>
    <submittedName>
        <fullName evidence="2">Uncharacterized protein</fullName>
    </submittedName>
</protein>
<evidence type="ECO:0000313" key="2">
    <source>
        <dbReference type="EMBL" id="GGK79733.1"/>
    </source>
</evidence>
<proteinExistence type="predicted"/>
<name>A0A917R0L5_9ACTN</name>